<dbReference type="PANTHER" id="PTHR40761">
    <property type="entry name" value="CONSERVED INTEGRAL MEMBRANE ALANINE VALINE AND LEUCINE RICH PROTEIN-RELATED"/>
    <property type="match status" value="1"/>
</dbReference>
<organism evidence="2 3">
    <name type="scientific">Corynebacterium urogenitale</name>
    <dbReference type="NCBI Taxonomy" id="2487892"/>
    <lineage>
        <taxon>Bacteria</taxon>
        <taxon>Bacillati</taxon>
        <taxon>Actinomycetota</taxon>
        <taxon>Actinomycetes</taxon>
        <taxon>Mycobacteriales</taxon>
        <taxon>Corynebacteriaceae</taxon>
        <taxon>Corynebacterium</taxon>
    </lineage>
</organism>
<dbReference type="OrthoDB" id="4382070at2"/>
<dbReference type="AlphaFoldDB" id="A0A5J6ZE60"/>
<feature type="transmembrane region" description="Helical" evidence="1">
    <location>
        <begin position="48"/>
        <end position="67"/>
    </location>
</feature>
<dbReference type="NCBIfam" id="NF038012">
    <property type="entry name" value="DMT_1"/>
    <property type="match status" value="1"/>
</dbReference>
<proteinExistence type="predicted"/>
<evidence type="ECO:0000313" key="2">
    <source>
        <dbReference type="EMBL" id="QFQ03310.1"/>
    </source>
</evidence>
<feature type="transmembrane region" description="Helical" evidence="1">
    <location>
        <begin position="227"/>
        <end position="246"/>
    </location>
</feature>
<keyword evidence="3" id="KW-1185">Reference proteome</keyword>
<evidence type="ECO:0000256" key="1">
    <source>
        <dbReference type="SAM" id="Phobius"/>
    </source>
</evidence>
<evidence type="ECO:0000313" key="3">
    <source>
        <dbReference type="Proteomes" id="UP000326711"/>
    </source>
</evidence>
<feature type="transmembrane region" description="Helical" evidence="1">
    <location>
        <begin position="6"/>
        <end position="27"/>
    </location>
</feature>
<dbReference type="PANTHER" id="PTHR40761:SF1">
    <property type="entry name" value="CONSERVED INTEGRAL MEMBRANE ALANINE VALINE AND LEUCINE RICH PROTEIN-RELATED"/>
    <property type="match status" value="1"/>
</dbReference>
<keyword evidence="1" id="KW-1133">Transmembrane helix</keyword>
<keyword evidence="1" id="KW-0812">Transmembrane</keyword>
<feature type="transmembrane region" description="Helical" evidence="1">
    <location>
        <begin position="252"/>
        <end position="275"/>
    </location>
</feature>
<feature type="transmembrane region" description="Helical" evidence="1">
    <location>
        <begin position="73"/>
        <end position="93"/>
    </location>
</feature>
<protein>
    <submittedName>
        <fullName evidence="2">Uncharacterized protein</fullName>
    </submittedName>
</protein>
<dbReference type="KEGG" id="cuo:CUROG_09850"/>
<dbReference type="Proteomes" id="UP000326711">
    <property type="component" value="Chromosome"/>
</dbReference>
<feature type="transmembrane region" description="Helical" evidence="1">
    <location>
        <begin position="159"/>
        <end position="178"/>
    </location>
</feature>
<feature type="transmembrane region" description="Helical" evidence="1">
    <location>
        <begin position="198"/>
        <end position="215"/>
    </location>
</feature>
<gene>
    <name evidence="2" type="ORF">CUROG_09850</name>
</gene>
<accession>A0A5J6ZE60</accession>
<keyword evidence="1" id="KW-0472">Membrane</keyword>
<feature type="transmembrane region" description="Helical" evidence="1">
    <location>
        <begin position="105"/>
        <end position="122"/>
    </location>
</feature>
<dbReference type="RefSeq" id="WP_151903562.1">
    <property type="nucleotide sequence ID" value="NZ_CP045032.1"/>
</dbReference>
<reference evidence="3" key="1">
    <citation type="submission" date="2019-10" db="EMBL/GenBank/DDBJ databases">
        <title>Complete genome sequence of Corynebacterium urogenitalis DSM 108747, isolated from the genital tract of a cow.</title>
        <authorList>
            <person name="Ruckert C."/>
            <person name="Ballas P."/>
            <person name="Wagener K."/>
            <person name="Drillich M."/>
            <person name="Kaempfer P."/>
            <person name="Busse H.-J."/>
            <person name="Ehling-Schulz M."/>
        </authorList>
    </citation>
    <scope>NUCLEOTIDE SEQUENCE [LARGE SCALE GENOMIC DNA]</scope>
    <source>
        <strain evidence="3">LMM 1652</strain>
    </source>
</reference>
<feature type="transmembrane region" description="Helical" evidence="1">
    <location>
        <begin position="134"/>
        <end position="152"/>
    </location>
</feature>
<sequence length="292" mass="30776">MYENNLLAIFFALLSALTIAWGTVIRHRVAENTAEGDVPIMAALRSKWWWAGLAGAMAGYGLQIVALRFGTLLIVQPILVLSLMFTLPLASLMDGRRISKAETTWAAFLTVAVSVLVVLGRPTSATAHPSATTWIIAFLVGVVLIAPVYVLTQRCARPIRALLLGGVTGAIMGYLALMSKAVVDVYAHSGPGGVATSWEIYALLALAGVGTAVQQASFNAGDLKNSLPAMTIVEPIVAFALGYIVLGEHFQVASSAGWAIMGAAFTIMVGATFALSRMGAQMNEVPGDRMPN</sequence>
<dbReference type="EMBL" id="CP045032">
    <property type="protein sequence ID" value="QFQ03310.1"/>
    <property type="molecule type" value="Genomic_DNA"/>
</dbReference>
<name>A0A5J6ZE60_9CORY</name>